<dbReference type="InterPro" id="IPR026870">
    <property type="entry name" value="Zinc_ribbon_dom"/>
</dbReference>
<reference evidence="5" key="1">
    <citation type="submission" date="2010-03" db="EMBL/GenBank/DDBJ databases">
        <title>The genome sequence of Synergistetes sp. SGP1.</title>
        <authorList>
            <consortium name="metaHIT consortium -- http://www.metahit.eu/"/>
            <person name="Pajon A."/>
            <person name="Turner K."/>
            <person name="Parkhill J."/>
            <person name="Wade W."/>
            <person name="Vartoukian S."/>
        </authorList>
    </citation>
    <scope>NUCLEOTIDE SEQUENCE [LARGE SCALE GENOMIC DNA]</scope>
    <source>
        <strain evidence="5">SGP1</strain>
    </source>
</reference>
<dbReference type="CDD" id="cd03408">
    <property type="entry name" value="SPFH_like_u1"/>
    <property type="match status" value="1"/>
</dbReference>
<dbReference type="KEGG" id="sbr:SY1_22760"/>
<organism evidence="4 5">
    <name type="scientific">Fretibacterium fastidiosum</name>
    <dbReference type="NCBI Taxonomy" id="651822"/>
    <lineage>
        <taxon>Bacteria</taxon>
        <taxon>Thermotogati</taxon>
        <taxon>Synergistota</taxon>
        <taxon>Synergistia</taxon>
        <taxon>Synergistales</taxon>
        <taxon>Aminobacteriaceae</taxon>
        <taxon>Fretibacterium</taxon>
    </lineage>
</organism>
<reference evidence="4 5" key="2">
    <citation type="submission" date="2010-03" db="EMBL/GenBank/DDBJ databases">
        <authorList>
            <person name="Pajon A."/>
        </authorList>
    </citation>
    <scope>NUCLEOTIDE SEQUENCE [LARGE SCALE GENOMIC DNA]</scope>
    <source>
        <strain evidence="4 5">SGP1</strain>
    </source>
</reference>
<dbReference type="Pfam" id="PF13240">
    <property type="entry name" value="Zn_Ribbon_1"/>
    <property type="match status" value="1"/>
</dbReference>
<evidence type="ECO:0000313" key="4">
    <source>
        <dbReference type="EMBL" id="CBL28958.1"/>
    </source>
</evidence>
<evidence type="ECO:0000259" key="1">
    <source>
        <dbReference type="Pfam" id="PF12773"/>
    </source>
</evidence>
<feature type="domain" description="SPFH" evidence="3">
    <location>
        <begin position="29"/>
        <end position="234"/>
    </location>
</feature>
<dbReference type="PANTHER" id="PTHR37826">
    <property type="entry name" value="FLOTILLIN BAND_7_5 DOMAIN PROTEIN"/>
    <property type="match status" value="1"/>
</dbReference>
<proteinExistence type="predicted"/>
<sequence>MALLQIVQWNEKIDSGDVFAWRWTDARDPVRSNELGNWTQLIVQETQEAILFRDGQALDLFGPGRYTLSTENVPILRHLINLPTGGESPFKAWVWFINKVNVLDVKWGTQTPILLRDPEYQVPLPVRAYGQFGIRVKESRQFLLKLAGTRVQITREDLVNSFRGLLLSRIGDMIATYISQKKITIFDINAYLQDMSDEATEALRPAFDEYGIESVNFFFGSINVPDDDEAVKDLKRAMSERARMDLKGYSYQQERSFDVLEATAQNTGDGGGGSLMAAGVGLGAGMGLGGAIGQMAAQMGQYVTQGTQPASPPVASAASEASCPRCGKPCPPASSFCPACGARLAEEENQAPASTRNCPKCGKPCAEDGKFCPHCGLPLSCPNCGTRLEAASKFCPECGKSLLP</sequence>
<dbReference type="EMBL" id="FP929056">
    <property type="protein sequence ID" value="CBL28958.1"/>
    <property type="molecule type" value="Genomic_DNA"/>
</dbReference>
<dbReference type="InterPro" id="IPR033880">
    <property type="entry name" value="SPFH_YdjI"/>
</dbReference>
<evidence type="ECO:0000259" key="2">
    <source>
        <dbReference type="Pfam" id="PF13240"/>
    </source>
</evidence>
<protein>
    <submittedName>
        <fullName evidence="4">Virion core protein (Lumpy skin disease virus)</fullName>
    </submittedName>
</protein>
<evidence type="ECO:0000313" key="5">
    <source>
        <dbReference type="Proteomes" id="UP000008957"/>
    </source>
</evidence>
<evidence type="ECO:0000259" key="3">
    <source>
        <dbReference type="Pfam" id="PF13421"/>
    </source>
</evidence>
<keyword evidence="5" id="KW-1185">Reference proteome</keyword>
<feature type="domain" description="Zinc-ribbon" evidence="2">
    <location>
        <begin position="381"/>
        <end position="402"/>
    </location>
</feature>
<accession>A0AB94IZ13</accession>
<dbReference type="Pfam" id="PF12773">
    <property type="entry name" value="DZR"/>
    <property type="match status" value="1"/>
</dbReference>
<dbReference type="AlphaFoldDB" id="A0AB94IZ13"/>
<dbReference type="RefSeq" id="WP_015557104.1">
    <property type="nucleotide sequence ID" value="NC_021038.1"/>
</dbReference>
<dbReference type="InterPro" id="IPR025874">
    <property type="entry name" value="DZR"/>
</dbReference>
<name>A0AB94IZ13_9BACT</name>
<dbReference type="Pfam" id="PF13421">
    <property type="entry name" value="Band_7_1"/>
    <property type="match status" value="1"/>
</dbReference>
<feature type="domain" description="DZANK-type" evidence="1">
    <location>
        <begin position="323"/>
        <end position="376"/>
    </location>
</feature>
<gene>
    <name evidence="4" type="ORF">SY1_22760</name>
</gene>
<dbReference type="PANTHER" id="PTHR37826:SF2">
    <property type="entry name" value="ZINC-RIBBON DOMAIN-CONTAINING PROTEIN"/>
    <property type="match status" value="1"/>
</dbReference>
<dbReference type="Proteomes" id="UP000008957">
    <property type="component" value="Chromosome"/>
</dbReference>